<sequence>MKHFTILLALFASSTLFGIEINQTEFNQGDGFGLETREDGLRFDWETPEGKAFIDLQIISIRGKANGPLIKEIGVEGKTILNKVDPNFLFWVGDRDLEKRPDGWMIFFDRVPTR</sequence>
<feature type="non-terminal residue" evidence="1">
    <location>
        <position position="114"/>
    </location>
</feature>
<proteinExistence type="predicted"/>
<reference evidence="1" key="1">
    <citation type="submission" date="2018-05" db="EMBL/GenBank/DDBJ databases">
        <authorList>
            <person name="Lanie J.A."/>
            <person name="Ng W.-L."/>
            <person name="Kazmierczak K.M."/>
            <person name="Andrzejewski T.M."/>
            <person name="Davidsen T.M."/>
            <person name="Wayne K.J."/>
            <person name="Tettelin H."/>
            <person name="Glass J.I."/>
            <person name="Rusch D."/>
            <person name="Podicherti R."/>
            <person name="Tsui H.-C.T."/>
            <person name="Winkler M.E."/>
        </authorList>
    </citation>
    <scope>NUCLEOTIDE SEQUENCE</scope>
</reference>
<accession>A0A382XXS7</accession>
<evidence type="ECO:0000313" key="1">
    <source>
        <dbReference type="EMBL" id="SVD75704.1"/>
    </source>
</evidence>
<protein>
    <submittedName>
        <fullName evidence="1">Uncharacterized protein</fullName>
    </submittedName>
</protein>
<gene>
    <name evidence="1" type="ORF">METZ01_LOCUS428558</name>
</gene>
<name>A0A382XXS7_9ZZZZ</name>
<dbReference type="AlphaFoldDB" id="A0A382XXS7"/>
<organism evidence="1">
    <name type="scientific">marine metagenome</name>
    <dbReference type="NCBI Taxonomy" id="408172"/>
    <lineage>
        <taxon>unclassified sequences</taxon>
        <taxon>metagenomes</taxon>
        <taxon>ecological metagenomes</taxon>
    </lineage>
</organism>
<dbReference type="EMBL" id="UINC01171240">
    <property type="protein sequence ID" value="SVD75704.1"/>
    <property type="molecule type" value="Genomic_DNA"/>
</dbReference>